<reference evidence="3 4" key="2">
    <citation type="submission" date="2018-10" db="EMBL/GenBank/DDBJ databases">
        <authorList>
            <consortium name="Pathogen Informatics"/>
        </authorList>
    </citation>
    <scope>NUCLEOTIDE SEQUENCE [LARGE SCALE GENOMIC DNA]</scope>
</reference>
<accession>A0A0N4UT80</accession>
<dbReference type="InterPro" id="IPR032191">
    <property type="entry name" value="CNOT1_CAF1_bind"/>
</dbReference>
<dbReference type="PANTHER" id="PTHR13162">
    <property type="entry name" value="CCR4-NOT TRANSCRIPTION COMPLEX"/>
    <property type="match status" value="1"/>
</dbReference>
<proteinExistence type="predicted"/>
<dbReference type="GO" id="GO:0000932">
    <property type="term" value="C:P-body"/>
    <property type="evidence" value="ECO:0007669"/>
    <property type="project" value="TreeGrafter"/>
</dbReference>
<dbReference type="InterPro" id="IPR038535">
    <property type="entry name" value="CNOT1_TTP_bind_sf"/>
</dbReference>
<dbReference type="GO" id="GO:0060090">
    <property type="term" value="F:molecular adaptor activity"/>
    <property type="evidence" value="ECO:0007669"/>
    <property type="project" value="TreeGrafter"/>
</dbReference>
<name>A0A0N4UT80_ENTVE</name>
<feature type="domain" description="CCR4-NOT transcription complex subunit 1 CAF1-binding" evidence="1">
    <location>
        <begin position="333"/>
        <end position="549"/>
    </location>
</feature>
<sequence>MHVMGESSEIQRQSFAENPLNDVNFTGRLLRNSSVGQTRYNNLRRSDLTVLDSQLSVPLNHWKNAAVQGNNINYFTSYYAVQPGFTDIGDSALESKAEPPSLIINGGGELGYMANGPQNTSLGSGANHGNCNGPSVVSSLQSTDNIQNEANAMFQAVYSQNNQDVISDFLSRLKECKNSLSKNDHEVLVRVVTNLFDEYRFFSEYPEKELRTTAEIFGGFIREKILTCGNQFALAIAIILDSLRSPPHSKLWNFGVTSLTAAHSVLQSIPEVCALLISLKGYQYFPKPLKVVIEVGAGSRIQRTDGHLQGTNIFASASADALMDATEITGKSIKQPSEVVIGKVAFLFNNLTQSCLSEKALDVRKLITEFGDDFCQWLAQYIVIKRVSVESNFQLLYKDLLVLVNEKRLDSYILRETFRNIKVLLRSERKQSSCSFSDRQLLKNLGSWLGKITIARDRPIVTSDLDLKSLLIEANLKGENELLLVIPFVTKIVTASGSSQIFHPNCAWIRSILRLLKESHDREIKLNLKFEIEVLFKQLKVDINTQATDGLLDD</sequence>
<dbReference type="EMBL" id="UXUI01000281">
    <property type="protein sequence ID" value="VDD85152.1"/>
    <property type="molecule type" value="Genomic_DNA"/>
</dbReference>
<keyword evidence="4" id="KW-1185">Reference proteome</keyword>
<dbReference type="Pfam" id="PF16415">
    <property type="entry name" value="CNOT1_CAF1_bind"/>
    <property type="match status" value="1"/>
</dbReference>
<dbReference type="GO" id="GO:0030015">
    <property type="term" value="C:CCR4-NOT core complex"/>
    <property type="evidence" value="ECO:0007669"/>
    <property type="project" value="InterPro"/>
</dbReference>
<dbReference type="GO" id="GO:0000288">
    <property type="term" value="P:nuclear-transcribed mRNA catabolic process, deadenylation-dependent decay"/>
    <property type="evidence" value="ECO:0007669"/>
    <property type="project" value="TreeGrafter"/>
</dbReference>
<organism evidence="5">
    <name type="scientific">Enterobius vermicularis</name>
    <name type="common">Human pinworm</name>
    <dbReference type="NCBI Taxonomy" id="51028"/>
    <lineage>
        <taxon>Eukaryota</taxon>
        <taxon>Metazoa</taxon>
        <taxon>Ecdysozoa</taxon>
        <taxon>Nematoda</taxon>
        <taxon>Chromadorea</taxon>
        <taxon>Rhabditida</taxon>
        <taxon>Spirurina</taxon>
        <taxon>Oxyuridomorpha</taxon>
        <taxon>Oxyuroidea</taxon>
        <taxon>Oxyuridae</taxon>
        <taxon>Enterobius</taxon>
    </lineage>
</organism>
<dbReference type="WBParaSite" id="EVEC_0000044301-mRNA-1">
    <property type="protein sequence ID" value="EVEC_0000044301-mRNA-1"/>
    <property type="gene ID" value="EVEC_0000044301"/>
</dbReference>
<evidence type="ECO:0000313" key="5">
    <source>
        <dbReference type="WBParaSite" id="EVEC_0000044301-mRNA-1"/>
    </source>
</evidence>
<dbReference type="GO" id="GO:0017148">
    <property type="term" value="P:negative regulation of translation"/>
    <property type="evidence" value="ECO:0007669"/>
    <property type="project" value="InterPro"/>
</dbReference>
<dbReference type="InterPro" id="IPR032193">
    <property type="entry name" value="CNOT1_TTP_bind"/>
</dbReference>
<evidence type="ECO:0000259" key="2">
    <source>
        <dbReference type="Pfam" id="PF16417"/>
    </source>
</evidence>
<protein>
    <submittedName>
        <fullName evidence="5">CNOT1_CAF1_bind domain-containing protein</fullName>
    </submittedName>
</protein>
<evidence type="ECO:0000313" key="3">
    <source>
        <dbReference type="EMBL" id="VDD85152.1"/>
    </source>
</evidence>
<dbReference type="Proteomes" id="UP000274131">
    <property type="component" value="Unassembled WGS sequence"/>
</dbReference>
<dbReference type="OrthoDB" id="1933107at2759"/>
<dbReference type="PANTHER" id="PTHR13162:SF8">
    <property type="entry name" value="CCR4-NOT TRANSCRIPTION COMPLEX SUBUNIT 1"/>
    <property type="match status" value="1"/>
</dbReference>
<dbReference type="InterPro" id="IPR040398">
    <property type="entry name" value="Not1"/>
</dbReference>
<feature type="domain" description="CCR4-NOT transcription complex subunit 1 TTP binding" evidence="2">
    <location>
        <begin position="139"/>
        <end position="302"/>
    </location>
</feature>
<gene>
    <name evidence="3" type="ORF">EVEC_LOCUS295</name>
</gene>
<evidence type="ECO:0000313" key="4">
    <source>
        <dbReference type="Proteomes" id="UP000274131"/>
    </source>
</evidence>
<dbReference type="AlphaFoldDB" id="A0A0N4UT80"/>
<dbReference type="Gene3D" id="1.25.40.840">
    <property type="entry name" value="CCR4-NOT transcription complex subunit 1 TTP binding domain"/>
    <property type="match status" value="1"/>
</dbReference>
<dbReference type="Gene3D" id="1.25.40.180">
    <property type="match status" value="1"/>
</dbReference>
<dbReference type="Pfam" id="PF16417">
    <property type="entry name" value="CNOT1_TTP_bind"/>
    <property type="match status" value="1"/>
</dbReference>
<dbReference type="STRING" id="51028.A0A0N4UT80"/>
<evidence type="ECO:0000259" key="1">
    <source>
        <dbReference type="Pfam" id="PF16415"/>
    </source>
</evidence>
<reference evidence="5" key="1">
    <citation type="submission" date="2017-02" db="UniProtKB">
        <authorList>
            <consortium name="WormBaseParasite"/>
        </authorList>
    </citation>
    <scope>IDENTIFICATION</scope>
</reference>